<evidence type="ECO:0000313" key="9">
    <source>
        <dbReference type="EMBL" id="SHM21761.1"/>
    </source>
</evidence>
<comment type="similarity">
    <text evidence="1">Belongs to the peptidase M16 family.</text>
</comment>
<evidence type="ECO:0000256" key="2">
    <source>
        <dbReference type="ARBA" id="ARBA00022670"/>
    </source>
</evidence>
<feature type="domain" description="Peptidase M16 N-terminal" evidence="7">
    <location>
        <begin position="56"/>
        <end position="165"/>
    </location>
</feature>
<evidence type="ECO:0000256" key="6">
    <source>
        <dbReference type="SAM" id="SignalP"/>
    </source>
</evidence>
<dbReference type="Proteomes" id="UP000186002">
    <property type="component" value="Unassembled WGS sequence"/>
</dbReference>
<dbReference type="InterPro" id="IPR011765">
    <property type="entry name" value="Pept_M16_N"/>
</dbReference>
<dbReference type="InterPro" id="IPR007863">
    <property type="entry name" value="Peptidase_M16_C"/>
</dbReference>
<evidence type="ECO:0000256" key="4">
    <source>
        <dbReference type="ARBA" id="ARBA00022833"/>
    </source>
</evidence>
<gene>
    <name evidence="9" type="ORF">SAMN05444272_2067</name>
</gene>
<dbReference type="SUPFAM" id="SSF63411">
    <property type="entry name" value="LuxS/MPP-like metallohydrolase"/>
    <property type="match status" value="3"/>
</dbReference>
<dbReference type="Pfam" id="PF00675">
    <property type="entry name" value="Peptidase_M16"/>
    <property type="match status" value="1"/>
</dbReference>
<dbReference type="GO" id="GO:0046872">
    <property type="term" value="F:metal ion binding"/>
    <property type="evidence" value="ECO:0007669"/>
    <property type="project" value="InterPro"/>
</dbReference>
<dbReference type="RefSeq" id="WP_073012636.1">
    <property type="nucleotide sequence ID" value="NZ_FRBW01000002.1"/>
</dbReference>
<dbReference type="InterPro" id="IPR050626">
    <property type="entry name" value="Peptidase_M16"/>
</dbReference>
<accession>A0A1M7GZJ0</accession>
<feature type="domain" description="Peptidase M16 C-terminal" evidence="8">
    <location>
        <begin position="202"/>
        <end position="377"/>
    </location>
</feature>
<evidence type="ECO:0000259" key="7">
    <source>
        <dbReference type="Pfam" id="PF00675"/>
    </source>
</evidence>
<dbReference type="PANTHER" id="PTHR43690:SF17">
    <property type="entry name" value="PROTEIN YHJJ"/>
    <property type="match status" value="1"/>
</dbReference>
<sequence length="918" mass="102379">MQRMSRLLAFFFLVILAGPVASAAEPEWDARVVTGELGNGLRYFIHDSGKAGEPFNIRLIVHAGSADEQGPSGLAHGLEHMVFQSTKDHPETLHRYFQKIGWRTGVQINALTRETETQFMVRTRPDDALDLDQSLAFLADMLFDAQLLQEDWDKERFVVLEEMRRGEGAASRLSRQKKELLRVGSRFVGRPTIGTLQDVEAMTAADMRDFYYRFYVASNMSVVISGRVDPQLAIASLERHFGPAESKPRPDRSYLVLPLKDTLTTGLVQDPAGSSSQVTYAFRVKVPPRISEAGQRAYLEKYFLSKLMREEMQEQANHYARDVDSLTFVVQETTEERLVLAFNARTNDHDRGWKILLEAVERLRRDGLDEKAFEELMARARRINQNNIKAAESRTFAEWEDKITSAILTNSVLDAPAAKSRRTSLLLDQITLEGLNERMRALLAEPDQVLFYQVPGGQKRVLPQAADIAALRDQLASMETLPDLPPIPEAANTPEDIPLPVWPEAAQLGRDGKIVATRESGGPNVMDWTLSNGDRLIWLERPTPDGKVYLSGRSAPGYMNAEFGSALSQAALQLWEQSGFSFWSQQENERWSKDQAPGWSWALKDGVLDIGLAMNPEKLPELAERYAAMVRFGFIREEAVADLAEQAGHASEEGQAYSEFVFGDTAARTGVESLRDVSGDQLAAAAEGLINAPVEWFAVGPAPQGKSLEDFVSVIGALPRSASLTPAPALQRPGVHQTEVRELPSNRAEVKVSFFAPRSWTPEDSFLLSTITPLTQEALKTELRYELGGVYSTRFELELDPDTDRIIGTLSFVCDPARSKELVQAALGVLKQMPETVLAADLERIRSDIAFAEETRLRDPNTWLRRLALSYRRYGDAGYLDRMTGLGAELTADRLAGFAREAFQLDNLSIMVRLPKDG</sequence>
<evidence type="ECO:0000313" key="10">
    <source>
        <dbReference type="Proteomes" id="UP000186002"/>
    </source>
</evidence>
<evidence type="ECO:0000256" key="3">
    <source>
        <dbReference type="ARBA" id="ARBA00022801"/>
    </source>
</evidence>
<dbReference type="OrthoDB" id="9811314at2"/>
<dbReference type="GO" id="GO:0006508">
    <property type="term" value="P:proteolysis"/>
    <property type="evidence" value="ECO:0007669"/>
    <property type="project" value="UniProtKB-KW"/>
</dbReference>
<feature type="chain" id="PRO_5009926357" evidence="6">
    <location>
        <begin position="24"/>
        <end position="918"/>
    </location>
</feature>
<evidence type="ECO:0000256" key="5">
    <source>
        <dbReference type="ARBA" id="ARBA00023049"/>
    </source>
</evidence>
<feature type="signal peptide" evidence="6">
    <location>
        <begin position="1"/>
        <end position="23"/>
    </location>
</feature>
<dbReference type="AlphaFoldDB" id="A0A1M7GZJ0"/>
<dbReference type="PANTHER" id="PTHR43690">
    <property type="entry name" value="NARDILYSIN"/>
    <property type="match status" value="1"/>
</dbReference>
<evidence type="ECO:0000259" key="8">
    <source>
        <dbReference type="Pfam" id="PF05193"/>
    </source>
</evidence>
<keyword evidence="4" id="KW-0862">Zinc</keyword>
<dbReference type="GO" id="GO:0008237">
    <property type="term" value="F:metallopeptidase activity"/>
    <property type="evidence" value="ECO:0007669"/>
    <property type="project" value="UniProtKB-KW"/>
</dbReference>
<dbReference type="Pfam" id="PF05193">
    <property type="entry name" value="Peptidase_M16_C"/>
    <property type="match status" value="2"/>
</dbReference>
<dbReference type="STRING" id="735517.SAMN05444272_2067"/>
<name>A0A1M7GZJ0_9HYPH</name>
<keyword evidence="5" id="KW-0482">Metalloprotease</keyword>
<protein>
    <submittedName>
        <fullName evidence="9">Zinc protease</fullName>
    </submittedName>
</protein>
<keyword evidence="10" id="KW-1185">Reference proteome</keyword>
<dbReference type="EMBL" id="FRBW01000002">
    <property type="protein sequence ID" value="SHM21761.1"/>
    <property type="molecule type" value="Genomic_DNA"/>
</dbReference>
<reference evidence="9 10" key="1">
    <citation type="submission" date="2016-11" db="EMBL/GenBank/DDBJ databases">
        <authorList>
            <person name="Jaros S."/>
            <person name="Januszkiewicz K."/>
            <person name="Wedrychowicz H."/>
        </authorList>
    </citation>
    <scope>NUCLEOTIDE SEQUENCE [LARGE SCALE GENOMIC DNA]</scope>
    <source>
        <strain evidence="9 10">DSM 22153</strain>
    </source>
</reference>
<dbReference type="InterPro" id="IPR011249">
    <property type="entry name" value="Metalloenz_LuxS/M16"/>
</dbReference>
<keyword evidence="3" id="KW-0378">Hydrolase</keyword>
<keyword evidence="2 9" id="KW-0645">Protease</keyword>
<keyword evidence="6" id="KW-0732">Signal</keyword>
<feature type="domain" description="Peptidase M16 C-terminal" evidence="8">
    <location>
        <begin position="709"/>
        <end position="846"/>
    </location>
</feature>
<proteinExistence type="inferred from homology"/>
<dbReference type="Gene3D" id="3.30.830.10">
    <property type="entry name" value="Metalloenzyme, LuxS/M16 peptidase-like"/>
    <property type="match status" value="3"/>
</dbReference>
<organism evidence="9 10">
    <name type="scientific">Roseibium suaedae</name>
    <dbReference type="NCBI Taxonomy" id="735517"/>
    <lineage>
        <taxon>Bacteria</taxon>
        <taxon>Pseudomonadati</taxon>
        <taxon>Pseudomonadota</taxon>
        <taxon>Alphaproteobacteria</taxon>
        <taxon>Hyphomicrobiales</taxon>
        <taxon>Stappiaceae</taxon>
        <taxon>Roseibium</taxon>
    </lineage>
</organism>
<evidence type="ECO:0000256" key="1">
    <source>
        <dbReference type="ARBA" id="ARBA00007261"/>
    </source>
</evidence>